<feature type="compositionally biased region" description="Low complexity" evidence="1">
    <location>
        <begin position="179"/>
        <end position="199"/>
    </location>
</feature>
<dbReference type="EMBL" id="JBFBVU010000018">
    <property type="protein sequence ID" value="MEV8467816.1"/>
    <property type="molecule type" value="Genomic_DNA"/>
</dbReference>
<evidence type="ECO:0000256" key="1">
    <source>
        <dbReference type="SAM" id="MobiDB-lite"/>
    </source>
</evidence>
<dbReference type="Proteomes" id="UP001553161">
    <property type="component" value="Unassembled WGS sequence"/>
</dbReference>
<evidence type="ECO:0000313" key="3">
    <source>
        <dbReference type="Proteomes" id="UP001553161"/>
    </source>
</evidence>
<feature type="compositionally biased region" description="Basic and acidic residues" evidence="1">
    <location>
        <begin position="208"/>
        <end position="225"/>
    </location>
</feature>
<comment type="caution">
    <text evidence="2">The sequence shown here is derived from an EMBL/GenBank/DDBJ whole genome shotgun (WGS) entry which is preliminary data.</text>
</comment>
<accession>A0ABV3L8E0</accession>
<sequence length="638" mass="67520">MTQRCALDLSEEWATLLVPQGGGWARLGRTPLAGDGLHTRLSALLRLGAGHLDTPLEALDLLVALPPDQMTYAALPVQEIGETAEDPTARLIAVLCEKHPHLTEDMALDWDLQGGWFLIAAAPRVVIEEATVFLQACGATPSAFTARPEPGQFPDQPDLGGLRPADGAQGPPHLPDPDTAPGVTEVPVEPPVARAPSPSLAAQMKARARADEVARRNPEHLRSLDEIEADDPPPRVKRAVAARSLRHRLTPGPRLRIAAALTGVLVAGLSVAALWPVEDVPEVQESEPPARIIAAEPEQLEDAEIAADEAENAESIAAAADPVGMTRTADLPPPLPEDLTVFYSPAPILTQPLDDQDLLDLAMPGLDPSFRTDALALTDLTTWSADSLPASPQPPGPAAQIFVVDERGLVRPSAEGTPTPDGVLVFEGQPPGQARPRPDRDEPVEVTIVLTRAGLAEDHPLKNVAPRARPQGLDERFERAALGGKTKTELALYRPVPRPASAQDAVRDAPATAQAVSQAPRPQARSPQAAQRFAAASVAKPKPQVIRQDQVATPTAASPQKVAKQATRGSGIDLNEINLLGTFGSSRSPRALVRLPSGRVVNVEVGDRIDGGKVSAINQGRLSYVKGGRNVTLTMPRG</sequence>
<evidence type="ECO:0000313" key="2">
    <source>
        <dbReference type="EMBL" id="MEV8467816.1"/>
    </source>
</evidence>
<evidence type="ECO:0008006" key="4">
    <source>
        <dbReference type="Google" id="ProtNLM"/>
    </source>
</evidence>
<feature type="compositionally biased region" description="Low complexity" evidence="1">
    <location>
        <begin position="517"/>
        <end position="537"/>
    </location>
</feature>
<name>A0ABV3L8E0_9RHOB</name>
<protein>
    <recommendedName>
        <fullName evidence="4">Type IV pilus biogenesis</fullName>
    </recommendedName>
</protein>
<reference evidence="2 3" key="1">
    <citation type="submission" date="2024-07" db="EMBL/GenBank/DDBJ databases">
        <authorList>
            <person name="Kang M."/>
        </authorList>
    </citation>
    <scope>NUCLEOTIDE SEQUENCE [LARGE SCALE GENOMIC DNA]</scope>
    <source>
        <strain evidence="2 3">DFM31</strain>
    </source>
</reference>
<keyword evidence="3" id="KW-1185">Reference proteome</keyword>
<gene>
    <name evidence="2" type="ORF">AB0T83_13630</name>
</gene>
<dbReference type="RefSeq" id="WP_366193701.1">
    <property type="nucleotide sequence ID" value="NZ_JBFBVU010000018.1"/>
</dbReference>
<feature type="region of interest" description="Disordered" evidence="1">
    <location>
        <begin position="143"/>
        <end position="234"/>
    </location>
</feature>
<proteinExistence type="predicted"/>
<feature type="region of interest" description="Disordered" evidence="1">
    <location>
        <begin position="499"/>
        <end position="567"/>
    </location>
</feature>
<organism evidence="2 3">
    <name type="scientific">Meridianimarinicoccus marinus</name>
    <dbReference type="NCBI Taxonomy" id="3231483"/>
    <lineage>
        <taxon>Bacteria</taxon>
        <taxon>Pseudomonadati</taxon>
        <taxon>Pseudomonadota</taxon>
        <taxon>Alphaproteobacteria</taxon>
        <taxon>Rhodobacterales</taxon>
        <taxon>Paracoccaceae</taxon>
        <taxon>Meridianimarinicoccus</taxon>
    </lineage>
</organism>